<dbReference type="PANTHER" id="PTHR31964">
    <property type="entry name" value="ADENINE NUCLEOTIDE ALPHA HYDROLASES-LIKE SUPERFAMILY PROTEIN"/>
    <property type="match status" value="1"/>
</dbReference>
<dbReference type="InterPro" id="IPR014729">
    <property type="entry name" value="Rossmann-like_a/b/a_fold"/>
</dbReference>
<name>A0ABY8WUL4_9ACTN</name>
<reference evidence="4 5" key="1">
    <citation type="submission" date="2023-06" db="EMBL/GenBank/DDBJ databases">
        <authorList>
            <person name="Yushchuk O."/>
            <person name="Binda E."/>
            <person name="Ruckert-Reed C."/>
            <person name="Fedorenko V."/>
            <person name="Kalinowski J."/>
            <person name="Marinelli F."/>
        </authorList>
    </citation>
    <scope>NUCLEOTIDE SEQUENCE [LARGE SCALE GENOMIC DNA]</scope>
    <source>
        <strain evidence="4 5">NRRL 3884</strain>
    </source>
</reference>
<dbReference type="SUPFAM" id="SSF52402">
    <property type="entry name" value="Adenine nucleotide alpha hydrolases-like"/>
    <property type="match status" value="2"/>
</dbReference>
<dbReference type="PANTHER" id="PTHR31964:SF113">
    <property type="entry name" value="USPA DOMAIN-CONTAINING PROTEIN"/>
    <property type="match status" value="1"/>
</dbReference>
<sequence>MPRTMTVEARAAGSGGELRKDSAAMNQQKIIVGYDGSPAARAAATWALEQASRTAEPVEFLYAFEEPLWMPAASMVPAPAVRPPADLEQSVSAMLDQLVATARQTHPGVQAEAATVRAFAGLALIDRSDRASLVVLGCHGHSAVAELLGSVSAAVSAHAHCPVVVVRGDAASSTPVLVGIDGSATSAAVLRFAAEQAAARTVPLRVISAFPPATALWETGPVITRSVTAEERKPFDDLVGELRAAHPEIEITADAVVEHPAAALTRASASAQLLVVGSRGRGLVRGLLMGSVSQHLLRHSACTVAVVH</sequence>
<dbReference type="InterPro" id="IPR006015">
    <property type="entry name" value="Universal_stress_UspA"/>
</dbReference>
<protein>
    <submittedName>
        <fullName evidence="4">Universal stress protein</fullName>
    </submittedName>
</protein>
<dbReference type="EMBL" id="CP126980">
    <property type="protein sequence ID" value="WIN00573.1"/>
    <property type="molecule type" value="Genomic_DNA"/>
</dbReference>
<dbReference type="RefSeq" id="WP_284922102.1">
    <property type="nucleotide sequence ID" value="NZ_CP126980.1"/>
</dbReference>
<proteinExistence type="inferred from homology"/>
<dbReference type="Gene3D" id="3.40.50.620">
    <property type="entry name" value="HUPs"/>
    <property type="match status" value="2"/>
</dbReference>
<feature type="domain" description="UspA" evidence="3">
    <location>
        <begin position="28"/>
        <end position="167"/>
    </location>
</feature>
<organism evidence="4 5">
    <name type="scientific">Actinoplanes oblitus</name>
    <dbReference type="NCBI Taxonomy" id="3040509"/>
    <lineage>
        <taxon>Bacteria</taxon>
        <taxon>Bacillati</taxon>
        <taxon>Actinomycetota</taxon>
        <taxon>Actinomycetes</taxon>
        <taxon>Micromonosporales</taxon>
        <taxon>Micromonosporaceae</taxon>
        <taxon>Actinoplanes</taxon>
    </lineage>
</organism>
<dbReference type="Pfam" id="PF00582">
    <property type="entry name" value="Usp"/>
    <property type="match status" value="2"/>
</dbReference>
<feature type="region of interest" description="Disordered" evidence="2">
    <location>
        <begin position="1"/>
        <end position="20"/>
    </location>
</feature>
<keyword evidence="5" id="KW-1185">Reference proteome</keyword>
<evidence type="ECO:0000313" key="4">
    <source>
        <dbReference type="EMBL" id="WIN00573.1"/>
    </source>
</evidence>
<evidence type="ECO:0000313" key="5">
    <source>
        <dbReference type="Proteomes" id="UP001240150"/>
    </source>
</evidence>
<comment type="similarity">
    <text evidence="1">Belongs to the universal stress protein A family.</text>
</comment>
<feature type="domain" description="UspA" evidence="3">
    <location>
        <begin position="175"/>
        <end position="308"/>
    </location>
</feature>
<evidence type="ECO:0000259" key="3">
    <source>
        <dbReference type="Pfam" id="PF00582"/>
    </source>
</evidence>
<dbReference type="InterPro" id="IPR006016">
    <property type="entry name" value="UspA"/>
</dbReference>
<gene>
    <name evidence="4" type="ORF">ACTOB_004287</name>
</gene>
<dbReference type="PRINTS" id="PR01438">
    <property type="entry name" value="UNVRSLSTRESS"/>
</dbReference>
<evidence type="ECO:0000256" key="1">
    <source>
        <dbReference type="ARBA" id="ARBA00008791"/>
    </source>
</evidence>
<evidence type="ECO:0000256" key="2">
    <source>
        <dbReference type="SAM" id="MobiDB-lite"/>
    </source>
</evidence>
<dbReference type="Proteomes" id="UP001240150">
    <property type="component" value="Chromosome"/>
</dbReference>
<accession>A0ABY8WUL4</accession>